<dbReference type="RefSeq" id="WP_009332011.1">
    <property type="nucleotide sequence ID" value="NZ_CP062790.1"/>
</dbReference>
<accession>A0ABX3CKP4</accession>
<evidence type="ECO:0000313" key="2">
    <source>
        <dbReference type="Proteomes" id="UP000180194"/>
    </source>
</evidence>
<name>A0ABX3CKP4_9BACI</name>
<protein>
    <submittedName>
        <fullName evidence="1">Uncharacterized protein</fullName>
    </submittedName>
</protein>
<comment type="caution">
    <text evidence="1">The sequence shown here is derived from an EMBL/GenBank/DDBJ whole genome shotgun (WGS) entry which is preliminary data.</text>
</comment>
<gene>
    <name evidence="1" type="ORF">BBV17_28295</name>
</gene>
<keyword evidence="2" id="KW-1185">Reference proteome</keyword>
<reference evidence="1 2" key="1">
    <citation type="submission" date="2016-07" db="EMBL/GenBank/DDBJ databases">
        <title>Bacillus oceanisediminis whole genome.</title>
        <authorList>
            <person name="Pal Y."/>
            <person name="Verma A."/>
            <person name="Mual P."/>
            <person name="Srinivasan K."/>
        </authorList>
    </citation>
    <scope>NUCLEOTIDE SEQUENCE [LARGE SCALE GENOMIC DNA]</scope>
    <source>
        <strain evidence="1 2">Bhandara28</strain>
    </source>
</reference>
<dbReference type="Proteomes" id="UP000180194">
    <property type="component" value="Unassembled WGS sequence"/>
</dbReference>
<proteinExistence type="predicted"/>
<evidence type="ECO:0000313" key="1">
    <source>
        <dbReference type="EMBL" id="OHX41539.1"/>
    </source>
</evidence>
<organism evidence="1 2">
    <name type="scientific">Cytobacillus oceanisediminis</name>
    <dbReference type="NCBI Taxonomy" id="665099"/>
    <lineage>
        <taxon>Bacteria</taxon>
        <taxon>Bacillati</taxon>
        <taxon>Bacillota</taxon>
        <taxon>Bacilli</taxon>
        <taxon>Bacillales</taxon>
        <taxon>Bacillaceae</taxon>
        <taxon>Cytobacillus</taxon>
    </lineage>
</organism>
<sequence length="523" mass="60660">MNVYKKWLLKVLAAFLILGCLFAMPIAVFNYTADPLWLFQHKNEWNDVQQGFNERQQKVNKLKYGEEEYDALLLGSSRSTYINQHDFEDLKVFNFAVSSMYVEEYKGYIDYAKEINGKPFEYIFLGLDFFATNKYRELAEEKPEFYTEQADSYLYRIKSTASFDTLKKSISVYQSSKKNKPVFIDHRFYNRENVALPFPVDDELRQARIETNIYQFFQNNEPYEYDPKVIEMLNQLKAENPKTKFIVYTTPVTFPRLVIEMQNEEYLQGYEHWLMDLTETFGTVHHFMNVNEMTRHLPNFIDSHHFTPDAGTKIVNSIWNERSKYSGFGVTLNKDNAEAEVAKIKKEIKEAETEAYDYLAPIGLEPSYSFVPPNTEPFSAEKWQNQVFPMKLLGKKGEFQVTEGSTGGMALKPMSENQVNQNAIQAGFSLNDMDIPASEEVTFIVSLKGKTSNPGDVQLFIQDQVNGKWERTAYNTIPAEDTSRSFKVSKTIRKGAENVMVGIHWKNADSEDQWIQIDAADIY</sequence>
<dbReference type="EMBL" id="MBRJ01000057">
    <property type="protein sequence ID" value="OHX41539.1"/>
    <property type="molecule type" value="Genomic_DNA"/>
</dbReference>